<accession>A0AAQ3QJF4</accession>
<name>A0AAQ3QJF4_9LILI</name>
<evidence type="ECO:0000256" key="1">
    <source>
        <dbReference type="SAM" id="MobiDB-lite"/>
    </source>
</evidence>
<keyword evidence="3" id="KW-1185">Reference proteome</keyword>
<gene>
    <name evidence="2" type="ORF">Cni_G20357</name>
</gene>
<protein>
    <submittedName>
        <fullName evidence="2">Uncharacterized protein</fullName>
    </submittedName>
</protein>
<dbReference type="Proteomes" id="UP001327560">
    <property type="component" value="Chromosome 6"/>
</dbReference>
<sequence length="83" mass="9496">MMEKIETNQDNKAEVAKKEEECKRKEKSETVALPESPEVTILKAKLLEKEKEVAILLEENVIFKTKTEEEAKHIAKAAQAKEE</sequence>
<evidence type="ECO:0000313" key="2">
    <source>
        <dbReference type="EMBL" id="WOL11593.1"/>
    </source>
</evidence>
<proteinExistence type="predicted"/>
<feature type="region of interest" description="Disordered" evidence="1">
    <location>
        <begin position="1"/>
        <end position="31"/>
    </location>
</feature>
<evidence type="ECO:0000313" key="3">
    <source>
        <dbReference type="Proteomes" id="UP001327560"/>
    </source>
</evidence>
<reference evidence="2 3" key="1">
    <citation type="submission" date="2023-10" db="EMBL/GenBank/DDBJ databases">
        <title>Chromosome-scale genome assembly provides insights into flower coloration mechanisms of Canna indica.</title>
        <authorList>
            <person name="Li C."/>
        </authorList>
    </citation>
    <scope>NUCLEOTIDE SEQUENCE [LARGE SCALE GENOMIC DNA]</scope>
    <source>
        <tissue evidence="2">Flower</tissue>
    </source>
</reference>
<dbReference type="AlphaFoldDB" id="A0AAQ3QJF4"/>
<feature type="compositionally biased region" description="Basic and acidic residues" evidence="1">
    <location>
        <begin position="1"/>
        <end position="29"/>
    </location>
</feature>
<dbReference type="EMBL" id="CP136895">
    <property type="protein sequence ID" value="WOL11593.1"/>
    <property type="molecule type" value="Genomic_DNA"/>
</dbReference>
<organism evidence="2 3">
    <name type="scientific">Canna indica</name>
    <name type="common">Indian-shot</name>
    <dbReference type="NCBI Taxonomy" id="4628"/>
    <lineage>
        <taxon>Eukaryota</taxon>
        <taxon>Viridiplantae</taxon>
        <taxon>Streptophyta</taxon>
        <taxon>Embryophyta</taxon>
        <taxon>Tracheophyta</taxon>
        <taxon>Spermatophyta</taxon>
        <taxon>Magnoliopsida</taxon>
        <taxon>Liliopsida</taxon>
        <taxon>Zingiberales</taxon>
        <taxon>Cannaceae</taxon>
        <taxon>Canna</taxon>
    </lineage>
</organism>